<reference evidence="1 2" key="1">
    <citation type="journal article" date="2018" name="Mol. Biol. Evol.">
        <title>Broad Genomic Sampling Reveals a Smut Pathogenic Ancestry of the Fungal Clade Ustilaginomycotina.</title>
        <authorList>
            <person name="Kijpornyongpan T."/>
            <person name="Mondo S.J."/>
            <person name="Barry K."/>
            <person name="Sandor L."/>
            <person name="Lee J."/>
            <person name="Lipzen A."/>
            <person name="Pangilinan J."/>
            <person name="LaButti K."/>
            <person name="Hainaut M."/>
            <person name="Henrissat B."/>
            <person name="Grigoriev I.V."/>
            <person name="Spatafora J.W."/>
            <person name="Aime M.C."/>
        </authorList>
    </citation>
    <scope>NUCLEOTIDE SEQUENCE [LARGE SCALE GENOMIC DNA]</scope>
    <source>
        <strain evidence="1 2">SA 807</strain>
    </source>
</reference>
<evidence type="ECO:0000313" key="2">
    <source>
        <dbReference type="Proteomes" id="UP000245626"/>
    </source>
</evidence>
<sequence length="159" mass="17582">MGPSYRPIPYLPFHNPGWGCVCGLAAHHCDCDCDCDCDLTSIPLALGKALITFRFAAGKKAWKLTQLSFLSCIFFLHSYLFKSGVRSVRSWLIQRKEKLCTSRSCRRREGCYDRRPGWGKALARTKFLLASLLREGGQGVEGEEACRGEGKSARSSAGG</sequence>
<dbReference type="Proteomes" id="UP000245626">
    <property type="component" value="Unassembled WGS sequence"/>
</dbReference>
<name>A0ACD0NYY4_9BASI</name>
<organism evidence="1 2">
    <name type="scientific">Violaceomyces palustris</name>
    <dbReference type="NCBI Taxonomy" id="1673888"/>
    <lineage>
        <taxon>Eukaryota</taxon>
        <taxon>Fungi</taxon>
        <taxon>Dikarya</taxon>
        <taxon>Basidiomycota</taxon>
        <taxon>Ustilaginomycotina</taxon>
        <taxon>Ustilaginomycetes</taxon>
        <taxon>Violaceomycetales</taxon>
        <taxon>Violaceomycetaceae</taxon>
        <taxon>Violaceomyces</taxon>
    </lineage>
</organism>
<keyword evidence="2" id="KW-1185">Reference proteome</keyword>
<evidence type="ECO:0000313" key="1">
    <source>
        <dbReference type="EMBL" id="PWN51048.1"/>
    </source>
</evidence>
<accession>A0ACD0NYY4</accession>
<proteinExistence type="predicted"/>
<protein>
    <submittedName>
        <fullName evidence="1">Uncharacterized protein</fullName>
    </submittedName>
</protein>
<dbReference type="EMBL" id="KZ819875">
    <property type="protein sequence ID" value="PWN51048.1"/>
    <property type="molecule type" value="Genomic_DNA"/>
</dbReference>
<gene>
    <name evidence="1" type="ORF">IE53DRAFT_66592</name>
</gene>